<evidence type="ECO:0000256" key="3">
    <source>
        <dbReference type="SAM" id="MobiDB-lite"/>
    </source>
</evidence>
<feature type="domain" description="Rab-GAP TBC" evidence="4">
    <location>
        <begin position="118"/>
        <end position="327"/>
    </location>
</feature>
<evidence type="ECO:0000313" key="5">
    <source>
        <dbReference type="EMBL" id="VDM74364.1"/>
    </source>
</evidence>
<dbReference type="PROSITE" id="PS50086">
    <property type="entry name" value="TBC_RABGAP"/>
    <property type="match status" value="1"/>
</dbReference>
<dbReference type="AlphaFoldDB" id="A0A3P7J8T4"/>
<dbReference type="GO" id="GO:0005096">
    <property type="term" value="F:GTPase activator activity"/>
    <property type="evidence" value="ECO:0007669"/>
    <property type="project" value="UniProtKB-KW"/>
</dbReference>
<evidence type="ECO:0000313" key="6">
    <source>
        <dbReference type="Proteomes" id="UP000270094"/>
    </source>
</evidence>
<feature type="coiled-coil region" evidence="2">
    <location>
        <begin position="581"/>
        <end position="608"/>
    </location>
</feature>
<dbReference type="InterPro" id="IPR035969">
    <property type="entry name" value="Rab-GAP_TBC_sf"/>
</dbReference>
<dbReference type="SUPFAM" id="SSF47923">
    <property type="entry name" value="Ypt/Rab-GAP domain of gyp1p"/>
    <property type="match status" value="2"/>
</dbReference>
<dbReference type="Gene3D" id="1.10.8.270">
    <property type="entry name" value="putative rabgap domain of human tbc1 domain family member 14 like domains"/>
    <property type="match status" value="1"/>
</dbReference>
<dbReference type="PANTHER" id="PTHR47219:SF9">
    <property type="entry name" value="GTPASE ACTIVATING PROTEIN AND CENTROSOME-ASSOCIATED, ISOFORM B"/>
    <property type="match status" value="1"/>
</dbReference>
<accession>A0A3P7J8T4</accession>
<dbReference type="FunFam" id="1.10.8.270:FF:000001">
    <property type="entry name" value="TBC1 domain family member 1"/>
    <property type="match status" value="1"/>
</dbReference>
<protein>
    <recommendedName>
        <fullName evidence="4">Rab-GAP TBC domain-containing protein</fullName>
    </recommendedName>
</protein>
<dbReference type="Gene3D" id="1.10.472.80">
    <property type="entry name" value="Ypt/Rab-GAP domain of gyp1p, domain 3"/>
    <property type="match status" value="1"/>
</dbReference>
<sequence length="621" mass="72112">MIRDDGQRYRKMKLRAEDTTNGEASGGSLVFVKMESDTDRISAKQRLGRSPSRMPTQLIQPTGDDESDSDEPLLSGSGNVSKDCPEELMKQWTECIEEWKKNEGGEKPEIVSSLILNGIPDVLRGEVWRMLAKVPTFLSCFNYEVFSLRFANNTSLVHLDPELVNTYHLLLGKDCPSEQVILRDIHRTFPAHENFKEAGGEGQESLYKISKAYSLYDEEVSYCQGLSFLAASLLLHMNEEQAFCTLVKIMYDYQLRDLFKLGFDSLHLRFYQLTRLLKEYESNLAAHLEHIGVETHMYASQWFLTLFTAKFPLQMVFFIVDLFLSEGMNTIFHISLALLHDAAADLIQLDFEGALKYFRVTLPRKYRTEANAKALIHRAVEFKLKHKRLLKYEKEYLEMKERERENEDPLVKLQKENARYCETILRLERENDDLAHELVTSKIELRRKLDAVEDQLETSANTIERVTRQNEDLAEENRNLQREYNQIKEMYRKEVSRLEEDANRASKLLAEYKQLFSQMSRRCDAEREQFQTQKRAIISRVSACDKCWPAVEEWEANRSPARTPQDGPDLLSQLEEREAHVKALEIDLAQTKLALVEAECKNQDLTHQMMTQSESDGKRLV</sequence>
<keyword evidence="6" id="KW-1185">Reference proteome</keyword>
<dbReference type="InterPro" id="IPR050302">
    <property type="entry name" value="Rab_GAP_TBC_domain"/>
</dbReference>
<dbReference type="EMBL" id="UYYB01094455">
    <property type="protein sequence ID" value="VDM74364.1"/>
    <property type="molecule type" value="Genomic_DNA"/>
</dbReference>
<dbReference type="InterPro" id="IPR000195">
    <property type="entry name" value="Rab-GAP-TBC_dom"/>
</dbReference>
<dbReference type="SMART" id="SM00164">
    <property type="entry name" value="TBC"/>
    <property type="match status" value="1"/>
</dbReference>
<dbReference type="PANTHER" id="PTHR47219">
    <property type="entry name" value="RAB GTPASE-ACTIVATING PROTEIN 1-LIKE"/>
    <property type="match status" value="1"/>
</dbReference>
<dbReference type="Gene3D" id="1.10.10.750">
    <property type="entry name" value="Ypt/Rab-GAP domain of gyp1p, domain 1"/>
    <property type="match status" value="1"/>
</dbReference>
<feature type="compositionally biased region" description="Basic and acidic residues" evidence="3">
    <location>
        <begin position="1"/>
        <end position="18"/>
    </location>
</feature>
<dbReference type="GO" id="GO:0031267">
    <property type="term" value="F:small GTPase binding"/>
    <property type="evidence" value="ECO:0007669"/>
    <property type="project" value="TreeGrafter"/>
</dbReference>
<proteinExistence type="predicted"/>
<evidence type="ECO:0000259" key="4">
    <source>
        <dbReference type="PROSITE" id="PS50086"/>
    </source>
</evidence>
<name>A0A3P7J8T4_STRVU</name>
<keyword evidence="1" id="KW-0343">GTPase activation</keyword>
<dbReference type="Proteomes" id="UP000270094">
    <property type="component" value="Unassembled WGS sequence"/>
</dbReference>
<feature type="coiled-coil region" evidence="2">
    <location>
        <begin position="410"/>
        <end position="529"/>
    </location>
</feature>
<evidence type="ECO:0000256" key="1">
    <source>
        <dbReference type="ARBA" id="ARBA00022468"/>
    </source>
</evidence>
<evidence type="ECO:0000256" key="2">
    <source>
        <dbReference type="SAM" id="Coils"/>
    </source>
</evidence>
<keyword evidence="2" id="KW-0175">Coiled coil</keyword>
<dbReference type="FunFam" id="1.10.472.80:FF:000007">
    <property type="entry name" value="Rab GTPase-activating protein 1 isoform X1"/>
    <property type="match status" value="1"/>
</dbReference>
<dbReference type="OrthoDB" id="295078at2759"/>
<gene>
    <name evidence="5" type="ORF">SVUK_LOCUS9362</name>
</gene>
<feature type="region of interest" description="Disordered" evidence="3">
    <location>
        <begin position="1"/>
        <end position="80"/>
    </location>
</feature>
<reference evidence="5 6" key="1">
    <citation type="submission" date="2018-11" db="EMBL/GenBank/DDBJ databases">
        <authorList>
            <consortium name="Pathogen Informatics"/>
        </authorList>
    </citation>
    <scope>NUCLEOTIDE SEQUENCE [LARGE SCALE GENOMIC DNA]</scope>
</reference>
<organism evidence="5 6">
    <name type="scientific">Strongylus vulgaris</name>
    <name type="common">Blood worm</name>
    <dbReference type="NCBI Taxonomy" id="40348"/>
    <lineage>
        <taxon>Eukaryota</taxon>
        <taxon>Metazoa</taxon>
        <taxon>Ecdysozoa</taxon>
        <taxon>Nematoda</taxon>
        <taxon>Chromadorea</taxon>
        <taxon>Rhabditida</taxon>
        <taxon>Rhabditina</taxon>
        <taxon>Rhabditomorpha</taxon>
        <taxon>Strongyloidea</taxon>
        <taxon>Strongylidae</taxon>
        <taxon>Strongylus</taxon>
    </lineage>
</organism>
<dbReference type="Pfam" id="PF00566">
    <property type="entry name" value="RabGAP-TBC"/>
    <property type="match status" value="1"/>
</dbReference>